<name>A0A4R3M301_9BURK</name>
<dbReference type="EMBL" id="SMAJ01000006">
    <property type="protein sequence ID" value="TCT07392.1"/>
    <property type="molecule type" value="Genomic_DNA"/>
</dbReference>
<dbReference type="Pfam" id="PF04367">
    <property type="entry name" value="DUF502"/>
    <property type="match status" value="1"/>
</dbReference>
<feature type="compositionally biased region" description="Basic and acidic residues" evidence="1">
    <location>
        <begin position="211"/>
        <end position="229"/>
    </location>
</feature>
<dbReference type="PANTHER" id="PTHR31876:SF26">
    <property type="entry name" value="PROTEIN LIKE COV 2"/>
    <property type="match status" value="1"/>
</dbReference>
<feature type="transmembrane region" description="Helical" evidence="2">
    <location>
        <begin position="52"/>
        <end position="73"/>
    </location>
</feature>
<keyword evidence="4" id="KW-1185">Reference proteome</keyword>
<accession>A0A4R3M301</accession>
<gene>
    <name evidence="3" type="ORF">EDC26_106116</name>
</gene>
<sequence>MRFFKRYFITGLLIWIPLVITVWVITLLIRTMDSFVPSFLSSQSLFGVRIPGFPVVLVLVVVLVTGLFGANFIGRAFVDRWEKLLGRIPLVRSIYNSVKQVSDTVLAPNGQAFREAVLVQYPRQGSWTIAFLTGSPSGEVAAYLPGRHVSVYVPTTPNPTSGFFLMMPREDVHVLDMSVDAALKYIVSMGVVAPAVGKLLEGGDPAALGGHTHDAADHVADTPDQRPPA</sequence>
<evidence type="ECO:0000256" key="2">
    <source>
        <dbReference type="SAM" id="Phobius"/>
    </source>
</evidence>
<evidence type="ECO:0000313" key="4">
    <source>
        <dbReference type="Proteomes" id="UP000295525"/>
    </source>
</evidence>
<dbReference type="PANTHER" id="PTHR31876">
    <property type="entry name" value="COV-LIKE PROTEIN 1"/>
    <property type="match status" value="1"/>
</dbReference>
<dbReference type="Proteomes" id="UP000295525">
    <property type="component" value="Unassembled WGS sequence"/>
</dbReference>
<dbReference type="AlphaFoldDB" id="A0A4R3M301"/>
<evidence type="ECO:0000256" key="1">
    <source>
        <dbReference type="SAM" id="MobiDB-lite"/>
    </source>
</evidence>
<organism evidence="3 4">
    <name type="scientific">Paralcaligenes ureilyticus</name>
    <dbReference type="NCBI Taxonomy" id="627131"/>
    <lineage>
        <taxon>Bacteria</taxon>
        <taxon>Pseudomonadati</taxon>
        <taxon>Pseudomonadota</taxon>
        <taxon>Betaproteobacteria</taxon>
        <taxon>Burkholderiales</taxon>
        <taxon>Alcaligenaceae</taxon>
        <taxon>Paralcaligenes</taxon>
    </lineage>
</organism>
<proteinExistence type="predicted"/>
<dbReference type="InterPro" id="IPR007462">
    <property type="entry name" value="COV1-like"/>
</dbReference>
<keyword evidence="2" id="KW-1133">Transmembrane helix</keyword>
<reference evidence="3 4" key="1">
    <citation type="submission" date="2019-03" db="EMBL/GenBank/DDBJ databases">
        <title>Genomic Encyclopedia of Type Strains, Phase IV (KMG-IV): sequencing the most valuable type-strain genomes for metagenomic binning, comparative biology and taxonomic classification.</title>
        <authorList>
            <person name="Goeker M."/>
        </authorList>
    </citation>
    <scope>NUCLEOTIDE SEQUENCE [LARGE SCALE GENOMIC DNA]</scope>
    <source>
        <strain evidence="3 4">DSM 24591</strain>
    </source>
</reference>
<feature type="region of interest" description="Disordered" evidence="1">
    <location>
        <begin position="207"/>
        <end position="229"/>
    </location>
</feature>
<keyword evidence="2" id="KW-0472">Membrane</keyword>
<feature type="transmembrane region" description="Helical" evidence="2">
    <location>
        <begin position="12"/>
        <end position="32"/>
    </location>
</feature>
<dbReference type="RefSeq" id="WP_132582134.1">
    <property type="nucleotide sequence ID" value="NZ_SMAJ01000006.1"/>
</dbReference>
<evidence type="ECO:0000313" key="3">
    <source>
        <dbReference type="EMBL" id="TCT07392.1"/>
    </source>
</evidence>
<dbReference type="OrthoDB" id="9780267at2"/>
<protein>
    <submittedName>
        <fullName evidence="3">Putative membrane protein</fullName>
    </submittedName>
</protein>
<comment type="caution">
    <text evidence="3">The sequence shown here is derived from an EMBL/GenBank/DDBJ whole genome shotgun (WGS) entry which is preliminary data.</text>
</comment>
<keyword evidence="2" id="KW-0812">Transmembrane</keyword>